<dbReference type="AntiFam" id="ANF00120">
    <property type="entry name" value="Shadow ORF (opposite pinE)"/>
</dbReference>
<organism evidence="1 2">
    <name type="scientific">Magnetofaba australis IT-1</name>
    <dbReference type="NCBI Taxonomy" id="1434232"/>
    <lineage>
        <taxon>Bacteria</taxon>
        <taxon>Pseudomonadati</taxon>
        <taxon>Pseudomonadota</taxon>
        <taxon>Magnetococcia</taxon>
        <taxon>Magnetococcales</taxon>
        <taxon>Magnetococcaceae</taxon>
        <taxon>Magnetofaba</taxon>
    </lineage>
</organism>
<reference evidence="1 2" key="1">
    <citation type="journal article" date="2016" name="BMC Genomics">
        <title>Combined genomic and structural analyses of a cultured magnetotactic bacterium reveals its niche adaptation to a dynamic environment.</title>
        <authorList>
            <person name="Araujo A.C."/>
            <person name="Morillo V."/>
            <person name="Cypriano J."/>
            <person name="Teixeira L.C."/>
            <person name="Leao P."/>
            <person name="Lyra S."/>
            <person name="Almeida L.G."/>
            <person name="Bazylinski D.A."/>
            <person name="Vasconcellos A.T."/>
            <person name="Abreu F."/>
            <person name="Lins U."/>
        </authorList>
    </citation>
    <scope>NUCLEOTIDE SEQUENCE [LARGE SCALE GENOMIC DNA]</scope>
    <source>
        <strain evidence="1 2">IT-1</strain>
    </source>
</reference>
<accession>A0A1Y2K9L1</accession>
<proteinExistence type="predicted"/>
<sequence>MVQNQPLQLRRRHAGQPALVVTGPGGVDADVIAVLDLPLLAGVGRFHGHVAVAAAHQPLEGKRRLPPGQCRPVPPVLIDEAVDPIPKLLGDDGLVSAGERLPLVGRLPQVDPVLEDAVQRRLVDRLARTMHPGSRGPAFVLDAGGAQIPHHLGRRSALGEAAEDVAHLFGFIPIDHQFPAADVVSQRGVAAHPEALLAGCGILVADAVCRGLSFELGKTQKNVQRQPPHGGGGVERLGDAGEGDAVALEGLHQPGEIGQGAGKPVDLVDYHAFHLAGLDVSHEAFQRRAVGVAAGIGRIVVVVGNRNPPFRLLAGDVRQTGFPLRLQGVELLVQPLVGGFAGVDGAGNLGRGVDGGFAAHGLPPFRRPKNSGPDQWVPVMALATPDRLRYFRPWYSKPTSRIVTTCSTPFHSRINRAPGAGRAVSARRVLIGF</sequence>
<dbReference type="EMBL" id="LVJN01000012">
    <property type="protein sequence ID" value="OSM07641.1"/>
    <property type="molecule type" value="Genomic_DNA"/>
</dbReference>
<keyword evidence="2" id="KW-1185">Reference proteome</keyword>
<gene>
    <name evidence="1" type="ORF">MAIT1_04601</name>
</gene>
<dbReference type="AlphaFoldDB" id="A0A1Y2K9L1"/>
<comment type="caution">
    <text evidence="1">The sequence shown here is derived from an EMBL/GenBank/DDBJ whole genome shotgun (WGS) entry which is preliminary data.</text>
</comment>
<dbReference type="Proteomes" id="UP000194003">
    <property type="component" value="Unassembled WGS sequence"/>
</dbReference>
<evidence type="ECO:0000313" key="2">
    <source>
        <dbReference type="Proteomes" id="UP000194003"/>
    </source>
</evidence>
<name>A0A1Y2K9L1_9PROT</name>
<evidence type="ECO:0000313" key="1">
    <source>
        <dbReference type="EMBL" id="OSM07641.1"/>
    </source>
</evidence>
<protein>
    <submittedName>
        <fullName evidence="1">Uncharacterized protein</fullName>
    </submittedName>
</protein>